<feature type="region of interest" description="Disordered" evidence="10">
    <location>
        <begin position="413"/>
        <end position="433"/>
    </location>
</feature>
<evidence type="ECO:0000313" key="12">
    <source>
        <dbReference type="EMBL" id="CAF1042197.1"/>
    </source>
</evidence>
<reference evidence="12" key="1">
    <citation type="submission" date="2021-02" db="EMBL/GenBank/DDBJ databases">
        <authorList>
            <person name="Nowell W R."/>
        </authorList>
    </citation>
    <scope>NUCLEOTIDE SEQUENCE</scope>
    <source>
        <strain evidence="12">Ploen Becks lab</strain>
    </source>
</reference>
<dbReference type="SUPFAM" id="SSF53098">
    <property type="entry name" value="Ribonuclease H-like"/>
    <property type="match status" value="1"/>
</dbReference>
<evidence type="ECO:0000256" key="7">
    <source>
        <dbReference type="ARBA" id="ARBA00023163"/>
    </source>
</evidence>
<evidence type="ECO:0000256" key="6">
    <source>
        <dbReference type="ARBA" id="ARBA00023125"/>
    </source>
</evidence>
<dbReference type="EMBL" id="CAJNOC010005098">
    <property type="protein sequence ID" value="CAF1042197.1"/>
    <property type="molecule type" value="Genomic_DNA"/>
</dbReference>
<proteinExistence type="predicted"/>
<dbReference type="GO" id="GO:0008270">
    <property type="term" value="F:zinc ion binding"/>
    <property type="evidence" value="ECO:0007669"/>
    <property type="project" value="UniProtKB-KW"/>
</dbReference>
<feature type="non-terminal residue" evidence="12">
    <location>
        <position position="1"/>
    </location>
</feature>
<keyword evidence="6" id="KW-0238">DNA-binding</keyword>
<dbReference type="PROSITE" id="PS50808">
    <property type="entry name" value="ZF_BED"/>
    <property type="match status" value="1"/>
</dbReference>
<evidence type="ECO:0000256" key="9">
    <source>
        <dbReference type="PROSITE-ProRule" id="PRU00027"/>
    </source>
</evidence>
<protein>
    <recommendedName>
        <fullName evidence="11">BED-type domain-containing protein</fullName>
    </recommendedName>
</protein>
<evidence type="ECO:0000256" key="2">
    <source>
        <dbReference type="ARBA" id="ARBA00022723"/>
    </source>
</evidence>
<evidence type="ECO:0000256" key="4">
    <source>
        <dbReference type="ARBA" id="ARBA00022833"/>
    </source>
</evidence>
<dbReference type="SMART" id="SM00614">
    <property type="entry name" value="ZnF_BED"/>
    <property type="match status" value="1"/>
</dbReference>
<dbReference type="InterPro" id="IPR003656">
    <property type="entry name" value="Znf_BED"/>
</dbReference>
<name>A0A814JUH7_9BILA</name>
<sequence length="433" mass="49841">MQSVKNLGKRKRYKKKSWVWQYIIQSENGIAECSLCQEIIQFESSTSSLIWHLEENQMIKSNGVYNNKKIKLAIISDSEDDDDSSQTQENSNKYFEQEHKADYLSEKLDSKFKDWNLDEKVVDSGSNIKSALTKRGWYVPCTAYKLNLNFDDDGVLRQKEITYEEAKILESVNIFKKDLNEIISKRKTRNNEYETKIKLIQEVPTRWNSTFDMIDKVPSHVEFTNIEEYCLLFEKIKDLTEILSGSNYSIITIVFPAIFSLVNYELDCLDLRTYEIKKLKTELVNSQKGRFSFVLNIKKSYLTRAKQFIIDIYNENFNSRQSQISSSPLSNISNSTQISNESSSSNISSIGNSSSTQQSLILEEINLPNTPKNPVDLDSDFSLEFFRENIESLERLGEIVKVIFSIPATSVPSESAFSKAGDIQNEQSSRLNP</sequence>
<dbReference type="GO" id="GO:0005634">
    <property type="term" value="C:nucleus"/>
    <property type="evidence" value="ECO:0007669"/>
    <property type="project" value="UniProtKB-SubCell"/>
</dbReference>
<evidence type="ECO:0000313" key="13">
    <source>
        <dbReference type="Proteomes" id="UP000663879"/>
    </source>
</evidence>
<keyword evidence="7" id="KW-0804">Transcription</keyword>
<accession>A0A814JUH7</accession>
<dbReference type="Pfam" id="PF02892">
    <property type="entry name" value="zf-BED"/>
    <property type="match status" value="1"/>
</dbReference>
<feature type="domain" description="BED-type" evidence="11">
    <location>
        <begin position="14"/>
        <end position="64"/>
    </location>
</feature>
<dbReference type="Pfam" id="PF05699">
    <property type="entry name" value="Dimer_Tnp_hAT"/>
    <property type="match status" value="1"/>
</dbReference>
<evidence type="ECO:0000259" key="11">
    <source>
        <dbReference type="PROSITE" id="PS50808"/>
    </source>
</evidence>
<dbReference type="AlphaFoldDB" id="A0A814JUH7"/>
<gene>
    <name evidence="12" type="ORF">OXX778_LOCUS18407</name>
</gene>
<evidence type="ECO:0000256" key="10">
    <source>
        <dbReference type="SAM" id="MobiDB-lite"/>
    </source>
</evidence>
<dbReference type="PANTHER" id="PTHR46481:SF10">
    <property type="entry name" value="ZINC FINGER BED DOMAIN-CONTAINING PROTEIN 39"/>
    <property type="match status" value="1"/>
</dbReference>
<feature type="non-terminal residue" evidence="12">
    <location>
        <position position="433"/>
    </location>
</feature>
<keyword evidence="5" id="KW-0805">Transcription regulation</keyword>
<comment type="subcellular location">
    <subcellularLocation>
        <location evidence="1">Nucleus</location>
    </subcellularLocation>
</comment>
<evidence type="ECO:0000256" key="1">
    <source>
        <dbReference type="ARBA" id="ARBA00004123"/>
    </source>
</evidence>
<keyword evidence="2" id="KW-0479">Metal-binding</keyword>
<evidence type="ECO:0000256" key="3">
    <source>
        <dbReference type="ARBA" id="ARBA00022771"/>
    </source>
</evidence>
<organism evidence="12 13">
    <name type="scientific">Brachionus calyciflorus</name>
    <dbReference type="NCBI Taxonomy" id="104777"/>
    <lineage>
        <taxon>Eukaryota</taxon>
        <taxon>Metazoa</taxon>
        <taxon>Spiralia</taxon>
        <taxon>Gnathifera</taxon>
        <taxon>Rotifera</taxon>
        <taxon>Eurotatoria</taxon>
        <taxon>Monogononta</taxon>
        <taxon>Pseudotrocha</taxon>
        <taxon>Ploima</taxon>
        <taxon>Brachionidae</taxon>
        <taxon>Brachionus</taxon>
    </lineage>
</organism>
<evidence type="ECO:0000256" key="5">
    <source>
        <dbReference type="ARBA" id="ARBA00023015"/>
    </source>
</evidence>
<dbReference type="InterPro" id="IPR052035">
    <property type="entry name" value="ZnF_BED_domain_contain"/>
</dbReference>
<feature type="compositionally biased region" description="Polar residues" evidence="10">
    <location>
        <begin position="424"/>
        <end position="433"/>
    </location>
</feature>
<dbReference type="InterPro" id="IPR012337">
    <property type="entry name" value="RNaseH-like_sf"/>
</dbReference>
<keyword evidence="8" id="KW-0539">Nucleus</keyword>
<keyword evidence="3 9" id="KW-0863">Zinc-finger</keyword>
<dbReference type="GO" id="GO:0003677">
    <property type="term" value="F:DNA binding"/>
    <property type="evidence" value="ECO:0007669"/>
    <property type="project" value="UniProtKB-KW"/>
</dbReference>
<keyword evidence="13" id="KW-1185">Reference proteome</keyword>
<dbReference type="Proteomes" id="UP000663879">
    <property type="component" value="Unassembled WGS sequence"/>
</dbReference>
<dbReference type="OrthoDB" id="6614111at2759"/>
<comment type="caution">
    <text evidence="12">The sequence shown here is derived from an EMBL/GenBank/DDBJ whole genome shotgun (WGS) entry which is preliminary data.</text>
</comment>
<evidence type="ECO:0000256" key="8">
    <source>
        <dbReference type="ARBA" id="ARBA00023242"/>
    </source>
</evidence>
<dbReference type="PANTHER" id="PTHR46481">
    <property type="entry name" value="ZINC FINGER BED DOMAIN-CONTAINING PROTEIN 4"/>
    <property type="match status" value="1"/>
</dbReference>
<dbReference type="InterPro" id="IPR008906">
    <property type="entry name" value="HATC_C_dom"/>
</dbReference>
<keyword evidence="4" id="KW-0862">Zinc</keyword>
<dbReference type="GO" id="GO:0046983">
    <property type="term" value="F:protein dimerization activity"/>
    <property type="evidence" value="ECO:0007669"/>
    <property type="project" value="InterPro"/>
</dbReference>